<dbReference type="OrthoDB" id="1436706at2759"/>
<evidence type="ECO:0000313" key="1">
    <source>
        <dbReference type="EMBL" id="ESW25685.1"/>
    </source>
</evidence>
<keyword evidence="2" id="KW-1185">Reference proteome</keyword>
<gene>
    <name evidence="1" type="ORF">PHAVU_003G056800g</name>
</gene>
<reference evidence="2" key="1">
    <citation type="journal article" date="2014" name="Nat. Genet.">
        <title>A reference genome for common bean and genome-wide analysis of dual domestications.</title>
        <authorList>
            <person name="Schmutz J."/>
            <person name="McClean P.E."/>
            <person name="Mamidi S."/>
            <person name="Wu G.A."/>
            <person name="Cannon S.B."/>
            <person name="Grimwood J."/>
            <person name="Jenkins J."/>
            <person name="Shu S."/>
            <person name="Song Q."/>
            <person name="Chavarro C."/>
            <person name="Torres-Torres M."/>
            <person name="Geffroy V."/>
            <person name="Moghaddam S.M."/>
            <person name="Gao D."/>
            <person name="Abernathy B."/>
            <person name="Barry K."/>
            <person name="Blair M."/>
            <person name="Brick M.A."/>
            <person name="Chovatia M."/>
            <person name="Gepts P."/>
            <person name="Goodstein D.M."/>
            <person name="Gonzales M."/>
            <person name="Hellsten U."/>
            <person name="Hyten D.L."/>
            <person name="Jia G."/>
            <person name="Kelly J.D."/>
            <person name="Kudrna D."/>
            <person name="Lee R."/>
            <person name="Richard M.M."/>
            <person name="Miklas P.N."/>
            <person name="Osorno J.M."/>
            <person name="Rodrigues J."/>
            <person name="Thareau V."/>
            <person name="Urrea C.A."/>
            <person name="Wang M."/>
            <person name="Yu Y."/>
            <person name="Zhang M."/>
            <person name="Wing R.A."/>
            <person name="Cregan P.B."/>
            <person name="Rokhsar D.S."/>
            <person name="Jackson S.A."/>
        </authorList>
    </citation>
    <scope>NUCLEOTIDE SEQUENCE [LARGE SCALE GENOMIC DNA]</scope>
    <source>
        <strain evidence="2">cv. G19833</strain>
    </source>
</reference>
<dbReference type="AlphaFoldDB" id="V7C8V6"/>
<dbReference type="OMA" id="RNHIVFR"/>
<dbReference type="Gramene" id="ESW25685">
    <property type="protein sequence ID" value="ESW25685"/>
    <property type="gene ID" value="PHAVU_003G056800g"/>
</dbReference>
<organism evidence="1 2">
    <name type="scientific">Phaseolus vulgaris</name>
    <name type="common">Kidney bean</name>
    <name type="synonym">French bean</name>
    <dbReference type="NCBI Taxonomy" id="3885"/>
    <lineage>
        <taxon>Eukaryota</taxon>
        <taxon>Viridiplantae</taxon>
        <taxon>Streptophyta</taxon>
        <taxon>Embryophyta</taxon>
        <taxon>Tracheophyta</taxon>
        <taxon>Spermatophyta</taxon>
        <taxon>Magnoliopsida</taxon>
        <taxon>eudicotyledons</taxon>
        <taxon>Gunneridae</taxon>
        <taxon>Pentapetalae</taxon>
        <taxon>rosids</taxon>
        <taxon>fabids</taxon>
        <taxon>Fabales</taxon>
        <taxon>Fabaceae</taxon>
        <taxon>Papilionoideae</taxon>
        <taxon>50 kb inversion clade</taxon>
        <taxon>NPAAA clade</taxon>
        <taxon>indigoferoid/millettioid clade</taxon>
        <taxon>Phaseoleae</taxon>
        <taxon>Phaseolus</taxon>
    </lineage>
</organism>
<accession>V7C8V6</accession>
<evidence type="ECO:0000313" key="2">
    <source>
        <dbReference type="Proteomes" id="UP000000226"/>
    </source>
</evidence>
<protein>
    <submittedName>
        <fullName evidence="1">Uncharacterized protein</fullName>
    </submittedName>
</protein>
<sequence>MWAATVWCIWDQRNHIVFRQGKVDTEEIFQMAQLKTWLWMKHRMNVFNYSFSDWNLNPLICIKSVL</sequence>
<proteinExistence type="predicted"/>
<dbReference type="EMBL" id="CM002290">
    <property type="protein sequence ID" value="ESW25685.1"/>
    <property type="molecule type" value="Genomic_DNA"/>
</dbReference>
<name>V7C8V6_PHAVU</name>
<dbReference type="Proteomes" id="UP000000226">
    <property type="component" value="Chromosome 3"/>
</dbReference>